<dbReference type="CDD" id="cd05213">
    <property type="entry name" value="NAD_bind_Glutamyl_tRNA_reduct"/>
    <property type="match status" value="1"/>
</dbReference>
<feature type="domain" description="Glutamyl-tRNA reductase N-terminal" evidence="13">
    <location>
        <begin position="7"/>
        <end position="156"/>
    </location>
</feature>
<reference evidence="14 15" key="1">
    <citation type="submission" date="2014-10" db="EMBL/GenBank/DDBJ databases">
        <title>Genome sequence of Clostridium aceticum DSM 1496.</title>
        <authorList>
            <person name="Poehlein A."/>
            <person name="Schiel-Bengelsdorf B."/>
            <person name="Gottschalk G."/>
            <person name="Duerre P."/>
            <person name="Daniel R."/>
        </authorList>
    </citation>
    <scope>NUCLEOTIDE SEQUENCE [LARGE SCALE GENOMIC DNA]</scope>
    <source>
        <strain evidence="14 15">DSM 1496</strain>
    </source>
</reference>
<feature type="binding site" evidence="9">
    <location>
        <position position="109"/>
    </location>
    <ligand>
        <name>substrate</name>
    </ligand>
</feature>
<evidence type="ECO:0000313" key="14">
    <source>
        <dbReference type="EMBL" id="AKL93565.1"/>
    </source>
</evidence>
<evidence type="ECO:0000256" key="8">
    <source>
        <dbReference type="ARBA" id="ARBA00068659"/>
    </source>
</evidence>
<dbReference type="GO" id="GO:0008883">
    <property type="term" value="F:glutamyl-tRNA reductase activity"/>
    <property type="evidence" value="ECO:0007669"/>
    <property type="project" value="UniProtKB-UniRule"/>
</dbReference>
<keyword evidence="4 9" id="KW-0521">NADP</keyword>
<dbReference type="SUPFAM" id="SSF69742">
    <property type="entry name" value="Glutamyl tRNA-reductase catalytic, N-terminal domain"/>
    <property type="match status" value="1"/>
</dbReference>
<dbReference type="Pfam" id="PF01488">
    <property type="entry name" value="Shikimate_DH"/>
    <property type="match status" value="1"/>
</dbReference>
<dbReference type="InterPro" id="IPR036453">
    <property type="entry name" value="GluRdtase_dimer_dom_sf"/>
</dbReference>
<comment type="catalytic activity">
    <reaction evidence="7 9 10">
        <text>(S)-4-amino-5-oxopentanoate + tRNA(Glu) + NADP(+) = L-glutamyl-tRNA(Glu) + NADPH + H(+)</text>
        <dbReference type="Rhea" id="RHEA:12344"/>
        <dbReference type="Rhea" id="RHEA-COMP:9663"/>
        <dbReference type="Rhea" id="RHEA-COMP:9680"/>
        <dbReference type="ChEBI" id="CHEBI:15378"/>
        <dbReference type="ChEBI" id="CHEBI:57501"/>
        <dbReference type="ChEBI" id="CHEBI:57783"/>
        <dbReference type="ChEBI" id="CHEBI:58349"/>
        <dbReference type="ChEBI" id="CHEBI:78442"/>
        <dbReference type="ChEBI" id="CHEBI:78520"/>
        <dbReference type="EC" id="1.2.1.70"/>
    </reaction>
</comment>
<dbReference type="AlphaFoldDB" id="A0A0D8IA60"/>
<dbReference type="EMBL" id="CP009687">
    <property type="protein sequence ID" value="AKL93565.1"/>
    <property type="molecule type" value="Genomic_DNA"/>
</dbReference>
<feature type="domain" description="Tetrapyrrole biosynthesis glutamyl-tRNA reductase dimerisation" evidence="11">
    <location>
        <begin position="321"/>
        <end position="418"/>
    </location>
</feature>
<accession>A0A0D8IA60</accession>
<dbReference type="PATRIC" id="fig|84022.5.peg.3910"/>
<dbReference type="EC" id="1.2.1.70" evidence="3 9"/>
<dbReference type="FunFam" id="3.40.50.720:FF:000031">
    <property type="entry name" value="Glutamyl-tRNA reductase"/>
    <property type="match status" value="1"/>
</dbReference>
<feature type="domain" description="Quinate/shikimate 5-dehydrogenase/glutamyl-tRNA reductase" evidence="12">
    <location>
        <begin position="173"/>
        <end position="305"/>
    </location>
</feature>
<evidence type="ECO:0000256" key="6">
    <source>
        <dbReference type="ARBA" id="ARBA00023244"/>
    </source>
</evidence>
<dbReference type="PROSITE" id="PS00747">
    <property type="entry name" value="GLUTR"/>
    <property type="match status" value="1"/>
</dbReference>
<comment type="pathway">
    <text evidence="1 9 10">Porphyrin-containing compound metabolism; protoporphyrin-IX biosynthesis; 5-aminolevulinate from L-glutamyl-tRNA(Glu): step 1/2.</text>
</comment>
<dbReference type="InterPro" id="IPR000343">
    <property type="entry name" value="4pyrrol_synth_GluRdtase"/>
</dbReference>
<evidence type="ECO:0000256" key="5">
    <source>
        <dbReference type="ARBA" id="ARBA00023002"/>
    </source>
</evidence>
<keyword evidence="6 9" id="KW-0627">Porphyrin biosynthesis</keyword>
<dbReference type="PIRSF" id="PIRSF000445">
    <property type="entry name" value="4pyrrol_synth_GluRdtase"/>
    <property type="match status" value="1"/>
</dbReference>
<feature type="binding site" evidence="9">
    <location>
        <begin position="49"/>
        <end position="52"/>
    </location>
    <ligand>
        <name>substrate</name>
    </ligand>
</feature>
<comment type="caution">
    <text evidence="9">Lacks conserved residue(s) required for the propagation of feature annotation.</text>
</comment>
<dbReference type="GO" id="GO:0019353">
    <property type="term" value="P:protoporphyrinogen IX biosynthetic process from glutamate"/>
    <property type="evidence" value="ECO:0007669"/>
    <property type="project" value="TreeGrafter"/>
</dbReference>
<evidence type="ECO:0000259" key="12">
    <source>
        <dbReference type="Pfam" id="PF01488"/>
    </source>
</evidence>
<dbReference type="SUPFAM" id="SSF51735">
    <property type="entry name" value="NAD(P)-binding Rossmann-fold domains"/>
    <property type="match status" value="1"/>
</dbReference>
<comment type="miscellaneous">
    <text evidence="9">During catalysis, the active site Cys acts as a nucleophile attacking the alpha-carbonyl group of tRNA-bound glutamate with the formation of a thioester intermediate between enzyme and glutamate, and the concomitant release of tRNA(Glu). The thioester intermediate is finally reduced by direct hydride transfer from NADPH, to form the product GSA.</text>
</comment>
<evidence type="ECO:0000256" key="7">
    <source>
        <dbReference type="ARBA" id="ARBA00047464"/>
    </source>
</evidence>
<comment type="subunit">
    <text evidence="9">Homodimer.</text>
</comment>
<evidence type="ECO:0000256" key="10">
    <source>
        <dbReference type="RuleBase" id="RU000584"/>
    </source>
</evidence>
<dbReference type="Pfam" id="PF05201">
    <property type="entry name" value="GlutR_N"/>
    <property type="match status" value="1"/>
</dbReference>
<comment type="similarity">
    <text evidence="2 9 10">Belongs to the glutamyl-tRNA reductase family.</text>
</comment>
<comment type="function">
    <text evidence="9">Catalyzes the NADPH-dependent reduction of glutamyl-tRNA(Glu) to glutamate 1-semialdehyde (GSA).</text>
</comment>
<evidence type="ECO:0000256" key="1">
    <source>
        <dbReference type="ARBA" id="ARBA00005059"/>
    </source>
</evidence>
<feature type="binding site" evidence="9">
    <location>
        <begin position="189"/>
        <end position="194"/>
    </location>
    <ligand>
        <name>NADP(+)</name>
        <dbReference type="ChEBI" id="CHEBI:58349"/>
    </ligand>
</feature>
<feature type="active site" description="Nucleophile" evidence="9">
    <location>
        <position position="50"/>
    </location>
</feature>
<feature type="binding site" evidence="9">
    <location>
        <position position="120"/>
    </location>
    <ligand>
        <name>substrate</name>
    </ligand>
</feature>
<dbReference type="UniPathway" id="UPA00251">
    <property type="reaction ID" value="UER00316"/>
</dbReference>
<dbReference type="KEGG" id="cace:CACET_c00470"/>
<proteinExistence type="inferred from homology"/>
<dbReference type="InterPro" id="IPR036343">
    <property type="entry name" value="GluRdtase_N_sf"/>
</dbReference>
<dbReference type="NCBIfam" id="TIGR01035">
    <property type="entry name" value="hemA"/>
    <property type="match status" value="1"/>
</dbReference>
<evidence type="ECO:0000259" key="13">
    <source>
        <dbReference type="Pfam" id="PF05201"/>
    </source>
</evidence>
<dbReference type="RefSeq" id="WP_044824569.1">
    <property type="nucleotide sequence ID" value="NZ_CP009687.1"/>
</dbReference>
<dbReference type="STRING" id="84022.CACET_c00470"/>
<dbReference type="PANTHER" id="PTHR43013">
    <property type="entry name" value="GLUTAMYL-TRNA REDUCTASE"/>
    <property type="match status" value="1"/>
</dbReference>
<dbReference type="InterPro" id="IPR006151">
    <property type="entry name" value="Shikm_DH/Glu-tRNA_Rdtase"/>
</dbReference>
<feature type="binding site" evidence="9">
    <location>
        <begin position="114"/>
        <end position="116"/>
    </location>
    <ligand>
        <name>substrate</name>
    </ligand>
</feature>
<evidence type="ECO:0000259" key="11">
    <source>
        <dbReference type="Pfam" id="PF00745"/>
    </source>
</evidence>
<dbReference type="Pfam" id="PF00745">
    <property type="entry name" value="GlutR_dimer"/>
    <property type="match status" value="1"/>
</dbReference>
<dbReference type="Proteomes" id="UP000035704">
    <property type="component" value="Chromosome"/>
</dbReference>
<dbReference type="SUPFAM" id="SSF69075">
    <property type="entry name" value="Glutamyl tRNA-reductase dimerization domain"/>
    <property type="match status" value="1"/>
</dbReference>
<evidence type="ECO:0000256" key="9">
    <source>
        <dbReference type="HAMAP-Rule" id="MF_00087"/>
    </source>
</evidence>
<keyword evidence="15" id="KW-1185">Reference proteome</keyword>
<dbReference type="OrthoDB" id="110209at2"/>
<dbReference type="InterPro" id="IPR018214">
    <property type="entry name" value="GluRdtase_CS"/>
</dbReference>
<dbReference type="PANTHER" id="PTHR43013:SF1">
    <property type="entry name" value="GLUTAMYL-TRNA REDUCTASE"/>
    <property type="match status" value="1"/>
</dbReference>
<protein>
    <recommendedName>
        <fullName evidence="8 9">Glutamyl-tRNA reductase</fullName>
        <shortName evidence="9">GluTR</shortName>
        <ecNumber evidence="3 9">1.2.1.70</ecNumber>
    </recommendedName>
</protein>
<dbReference type="GO" id="GO:0050661">
    <property type="term" value="F:NADP binding"/>
    <property type="evidence" value="ECO:0007669"/>
    <property type="project" value="InterPro"/>
</dbReference>
<dbReference type="Gene3D" id="3.40.50.720">
    <property type="entry name" value="NAD(P)-binding Rossmann-like Domain"/>
    <property type="match status" value="1"/>
</dbReference>
<evidence type="ECO:0000256" key="4">
    <source>
        <dbReference type="ARBA" id="ARBA00022857"/>
    </source>
</evidence>
<dbReference type="InterPro" id="IPR015895">
    <property type="entry name" value="4pyrrol_synth_GluRdtase_N"/>
</dbReference>
<dbReference type="FunFam" id="3.30.460.30:FF:000001">
    <property type="entry name" value="Glutamyl-tRNA reductase"/>
    <property type="match status" value="1"/>
</dbReference>
<gene>
    <name evidence="9 14" type="primary">hemA</name>
    <name evidence="14" type="ORF">CACET_c00470</name>
</gene>
<sequence>MKVVVFGITHKNSTIALREKVAFSKTKLQKAYNIIENDAFVKEAVILSTCNRSEIIAVVEDPQKAKTWFKEFYKDFFQLEEEEIESYYLFRKERAAVKYLYEVCCGLDSLVLGEDQILGQVKEAHQTAIELKSSGKILNKLFLEAITTAKEIKTKTSISENPLSISYIAVKQVEKQLGNLREKSVLIVGFGEMSRLAVEHLLDKGVGKIYICNRRIETVEALMEKYSNIQYIDFDKKYQVLKDIDILISATGAHHYVYYEKEFRDYYQGDKPLCIVDIALPRDIDPAIGEMQGVKLFHIDQLRDIANENLASRQSLIENIQQLIEAAIKDYEAWYQCLPVYPKIEAIKNYSQQLTDEELNKMFKKLSHIPEKDRETIEIIVRSLVKKMWRKPILQLKDAGVRGKGEEMASFVDEFLGL</sequence>
<dbReference type="InterPro" id="IPR015896">
    <property type="entry name" value="4pyrrol_synth_GluRdtase_dimer"/>
</dbReference>
<dbReference type="HAMAP" id="MF_00087">
    <property type="entry name" value="Glu_tRNA_reductase"/>
    <property type="match status" value="1"/>
</dbReference>
<name>A0A0D8IA60_9CLOT</name>
<evidence type="ECO:0000256" key="3">
    <source>
        <dbReference type="ARBA" id="ARBA00012970"/>
    </source>
</evidence>
<organism evidence="14 15">
    <name type="scientific">Clostridium aceticum</name>
    <dbReference type="NCBI Taxonomy" id="84022"/>
    <lineage>
        <taxon>Bacteria</taxon>
        <taxon>Bacillati</taxon>
        <taxon>Bacillota</taxon>
        <taxon>Clostridia</taxon>
        <taxon>Eubacteriales</taxon>
        <taxon>Clostridiaceae</taxon>
        <taxon>Clostridium</taxon>
    </lineage>
</organism>
<dbReference type="Gene3D" id="3.30.460.30">
    <property type="entry name" value="Glutamyl-tRNA reductase, N-terminal domain"/>
    <property type="match status" value="1"/>
</dbReference>
<evidence type="ECO:0000256" key="2">
    <source>
        <dbReference type="ARBA" id="ARBA00005916"/>
    </source>
</evidence>
<dbReference type="InterPro" id="IPR036291">
    <property type="entry name" value="NAD(P)-bd_dom_sf"/>
</dbReference>
<comment type="domain">
    <text evidence="9">Possesses an unusual extended V-shaped dimeric structure with each monomer consisting of three distinct domains arranged along a curved 'spinal' alpha-helix. The N-terminal catalytic domain specifically recognizes the glutamate moiety of the substrate. The second domain is the NADPH-binding domain, and the third C-terminal domain is responsible for dimerization.</text>
</comment>
<keyword evidence="5 9" id="KW-0560">Oxidoreductase</keyword>
<evidence type="ECO:0000313" key="15">
    <source>
        <dbReference type="Proteomes" id="UP000035704"/>
    </source>
</evidence>